<accession>A0A8T6QRU2</accession>
<protein>
    <submittedName>
        <fullName evidence="1">Uncharacterized protein</fullName>
    </submittedName>
</protein>
<gene>
    <name evidence="1" type="ORF">QQ91_014390</name>
</gene>
<organism evidence="1">
    <name type="scientific">Lyngbya confervoides BDU141951</name>
    <dbReference type="NCBI Taxonomy" id="1574623"/>
    <lineage>
        <taxon>Bacteria</taxon>
        <taxon>Bacillati</taxon>
        <taxon>Cyanobacteriota</taxon>
        <taxon>Cyanophyceae</taxon>
        <taxon>Oscillatoriophycideae</taxon>
        <taxon>Oscillatoriales</taxon>
        <taxon>Microcoleaceae</taxon>
        <taxon>Lyngbya</taxon>
    </lineage>
</organism>
<dbReference type="AlphaFoldDB" id="A0A8T6QRU2"/>
<reference evidence="1" key="3">
    <citation type="submission" date="2020-02" db="EMBL/GenBank/DDBJ databases">
        <authorList>
            <person name="Sarangi A.N."/>
            <person name="Ghosh S."/>
            <person name="Mukherjee M."/>
            <person name="Tripathy S."/>
        </authorList>
    </citation>
    <scope>NUCLEOTIDE SEQUENCE</scope>
    <source>
        <strain evidence="1">BDU141951</strain>
    </source>
</reference>
<reference evidence="1" key="2">
    <citation type="journal article" date="2015" name="Genome Announc.">
        <title>Draft Genome Sequence of Filamentous Marine Cyanobacterium Lyngbya confervoides Strain BDU141951.</title>
        <authorList>
            <person name="Chandrababunaidu M.M."/>
            <person name="Sen D."/>
            <person name="Tripathy S."/>
        </authorList>
    </citation>
    <scope>NUCLEOTIDE SEQUENCE</scope>
    <source>
        <strain evidence="1">BDU141951</strain>
    </source>
</reference>
<proteinExistence type="predicted"/>
<comment type="caution">
    <text evidence="1">The sequence shown here is derived from an EMBL/GenBank/DDBJ whole genome shotgun (WGS) entry which is preliminary data.</text>
</comment>
<reference evidence="1" key="1">
    <citation type="submission" date="2014-11" db="EMBL/GenBank/DDBJ databases">
        <authorList>
            <person name="Malar M.C."/>
            <person name="Sen D."/>
            <person name="Tripathy S."/>
        </authorList>
    </citation>
    <scope>NUCLEOTIDE SEQUENCE</scope>
    <source>
        <strain evidence="1">BDU141951</strain>
    </source>
</reference>
<sequence>MFTSLTVVSFFFAFAWLQQCFLNRLMKADLEALQSHPANSPTHSNPPS</sequence>
<dbReference type="EMBL" id="JTHE02000003">
    <property type="protein sequence ID" value="NEV68300.1"/>
    <property type="molecule type" value="Genomic_DNA"/>
</dbReference>
<name>A0A8T6QRU2_9CYAN</name>
<evidence type="ECO:0000313" key="1">
    <source>
        <dbReference type="EMBL" id="NEV68300.1"/>
    </source>
</evidence>